<dbReference type="CDD" id="cd07377">
    <property type="entry name" value="WHTH_GntR"/>
    <property type="match status" value="1"/>
</dbReference>
<dbReference type="InterPro" id="IPR000524">
    <property type="entry name" value="Tscrpt_reg_HTH_GntR"/>
</dbReference>
<keyword evidence="7" id="KW-0808">Transferase</keyword>
<evidence type="ECO:0000256" key="1">
    <source>
        <dbReference type="ARBA" id="ARBA00005384"/>
    </source>
</evidence>
<keyword evidence="7" id="KW-0032">Aminotransferase</keyword>
<sequence>MLTYQLDKSKGPMYQQLYEAIKSDIISGKLEKGFKLPSKRTLARNYSLSTITIQNAYDQLISEGYITAIEKKGYYVAGNKNIKKPLLIYKASESKPYYDNLSNTNISVANFPFSVWSRLMRRIIGQDSSRLLAPIQAAGMDELRCAIAKHLYSFRSMVVNPEQIIIGAGTEYLYSLVIQLLGRDKHFAIEDPGYDKLAKIYSANNVDFSLVELDSEGLNVDKLNKTNANILHISPNHHFPTGVTMPLKRRYEILSWASEDEGRYIIEDDYDSEFRVSKNPHPTLFLLDGSEKVIYLNTFSRSLAPSIRISYMVLPQKLAALFNEKLSFYSSTVPSFEQLTLSAFIEEGYFEKHINRMRLFYIKQRNRVINEILNSEIKNKVSIIENDSGLHFILRLNTSYSDEEIKTLLEKEKIKIAALSDYSSKKKVNHDFIISYSNLDINVLRRALSILNTYL</sequence>
<evidence type="ECO:0000256" key="3">
    <source>
        <dbReference type="ARBA" id="ARBA00023015"/>
    </source>
</evidence>
<dbReference type="Gene3D" id="1.10.10.10">
    <property type="entry name" value="Winged helix-like DNA-binding domain superfamily/Winged helix DNA-binding domain"/>
    <property type="match status" value="1"/>
</dbReference>
<dbReference type="SMART" id="SM00345">
    <property type="entry name" value="HTH_GNTR"/>
    <property type="match status" value="1"/>
</dbReference>
<reference evidence="7 8" key="1">
    <citation type="submission" date="2019-08" db="EMBL/GenBank/DDBJ databases">
        <title>In-depth cultivation of the pig gut microbiome towards novel bacterial diversity and tailored functional studies.</title>
        <authorList>
            <person name="Wylensek D."/>
            <person name="Hitch T.C.A."/>
            <person name="Clavel T."/>
        </authorList>
    </citation>
    <scope>NUCLEOTIDE SEQUENCE [LARGE SCALE GENOMIC DNA]</scope>
    <source>
        <strain evidence="7 8">NM-380-WT-3C1</strain>
    </source>
</reference>
<keyword evidence="8" id="KW-1185">Reference proteome</keyword>
<keyword evidence="3" id="KW-0805">Transcription regulation</keyword>
<dbReference type="GO" id="GO:0008483">
    <property type="term" value="F:transaminase activity"/>
    <property type="evidence" value="ECO:0007669"/>
    <property type="project" value="UniProtKB-KW"/>
</dbReference>
<dbReference type="GO" id="GO:0003677">
    <property type="term" value="F:DNA binding"/>
    <property type="evidence" value="ECO:0007669"/>
    <property type="project" value="UniProtKB-KW"/>
</dbReference>
<evidence type="ECO:0000259" key="6">
    <source>
        <dbReference type="PROSITE" id="PS50949"/>
    </source>
</evidence>
<dbReference type="SUPFAM" id="SSF53383">
    <property type="entry name" value="PLP-dependent transferases"/>
    <property type="match status" value="1"/>
</dbReference>
<evidence type="ECO:0000313" key="7">
    <source>
        <dbReference type="EMBL" id="MSU07181.1"/>
    </source>
</evidence>
<dbReference type="Pfam" id="PF00392">
    <property type="entry name" value="GntR"/>
    <property type="match status" value="1"/>
</dbReference>
<dbReference type="InterPro" id="IPR051446">
    <property type="entry name" value="HTH_trans_reg/aminotransferase"/>
</dbReference>
<keyword evidence="2" id="KW-0663">Pyridoxal phosphate</keyword>
<dbReference type="InterPro" id="IPR015424">
    <property type="entry name" value="PyrdxlP-dep_Trfase"/>
</dbReference>
<dbReference type="SUPFAM" id="SSF46785">
    <property type="entry name" value="Winged helix' DNA-binding domain"/>
    <property type="match status" value="1"/>
</dbReference>
<dbReference type="EMBL" id="VUNN01000029">
    <property type="protein sequence ID" value="MSU07181.1"/>
    <property type="molecule type" value="Genomic_DNA"/>
</dbReference>
<evidence type="ECO:0000256" key="2">
    <source>
        <dbReference type="ARBA" id="ARBA00022898"/>
    </source>
</evidence>
<dbReference type="InterPro" id="IPR036388">
    <property type="entry name" value="WH-like_DNA-bd_sf"/>
</dbReference>
<name>A0A7X2PDZ9_9SPIO</name>
<dbReference type="Proteomes" id="UP000460549">
    <property type="component" value="Unassembled WGS sequence"/>
</dbReference>
<dbReference type="Gene3D" id="3.40.640.10">
    <property type="entry name" value="Type I PLP-dependent aspartate aminotransferase-like (Major domain)"/>
    <property type="match status" value="1"/>
</dbReference>
<dbReference type="InterPro" id="IPR015421">
    <property type="entry name" value="PyrdxlP-dep_Trfase_major"/>
</dbReference>
<dbReference type="PANTHER" id="PTHR46577">
    <property type="entry name" value="HTH-TYPE TRANSCRIPTIONAL REGULATORY PROTEIN GABR"/>
    <property type="match status" value="1"/>
</dbReference>
<evidence type="ECO:0000256" key="4">
    <source>
        <dbReference type="ARBA" id="ARBA00023125"/>
    </source>
</evidence>
<comment type="similarity">
    <text evidence="1">In the C-terminal section; belongs to the class-I pyridoxal-phosphate-dependent aminotransferase family.</text>
</comment>
<dbReference type="AlphaFoldDB" id="A0A7X2PDZ9"/>
<dbReference type="InterPro" id="IPR004839">
    <property type="entry name" value="Aminotransferase_I/II_large"/>
</dbReference>
<dbReference type="PANTHER" id="PTHR46577:SF1">
    <property type="entry name" value="HTH-TYPE TRANSCRIPTIONAL REGULATORY PROTEIN GABR"/>
    <property type="match status" value="1"/>
</dbReference>
<dbReference type="InterPro" id="IPR036390">
    <property type="entry name" value="WH_DNA-bd_sf"/>
</dbReference>
<evidence type="ECO:0000313" key="8">
    <source>
        <dbReference type="Proteomes" id="UP000460549"/>
    </source>
</evidence>
<organism evidence="7 8">
    <name type="scientific">Bullifex porci</name>
    <dbReference type="NCBI Taxonomy" id="2606638"/>
    <lineage>
        <taxon>Bacteria</taxon>
        <taxon>Pseudomonadati</taxon>
        <taxon>Spirochaetota</taxon>
        <taxon>Spirochaetia</taxon>
        <taxon>Spirochaetales</taxon>
        <taxon>Spirochaetaceae</taxon>
        <taxon>Bullifex</taxon>
    </lineage>
</organism>
<protein>
    <submittedName>
        <fullName evidence="7">PLP-dependent aminotransferase family protein</fullName>
    </submittedName>
</protein>
<dbReference type="CDD" id="cd00609">
    <property type="entry name" value="AAT_like"/>
    <property type="match status" value="1"/>
</dbReference>
<dbReference type="GO" id="GO:0030170">
    <property type="term" value="F:pyridoxal phosphate binding"/>
    <property type="evidence" value="ECO:0007669"/>
    <property type="project" value="InterPro"/>
</dbReference>
<dbReference type="Pfam" id="PF00155">
    <property type="entry name" value="Aminotran_1_2"/>
    <property type="match status" value="1"/>
</dbReference>
<keyword evidence="5" id="KW-0804">Transcription</keyword>
<evidence type="ECO:0000256" key="5">
    <source>
        <dbReference type="ARBA" id="ARBA00023163"/>
    </source>
</evidence>
<dbReference type="PROSITE" id="PS50949">
    <property type="entry name" value="HTH_GNTR"/>
    <property type="match status" value="1"/>
</dbReference>
<dbReference type="GO" id="GO:0003700">
    <property type="term" value="F:DNA-binding transcription factor activity"/>
    <property type="evidence" value="ECO:0007669"/>
    <property type="project" value="InterPro"/>
</dbReference>
<dbReference type="RefSeq" id="WP_154426711.1">
    <property type="nucleotide sequence ID" value="NZ_VUNN01000029.1"/>
</dbReference>
<proteinExistence type="inferred from homology"/>
<comment type="caution">
    <text evidence="7">The sequence shown here is derived from an EMBL/GenBank/DDBJ whole genome shotgun (WGS) entry which is preliminary data.</text>
</comment>
<accession>A0A7X2PDZ9</accession>
<gene>
    <name evidence="7" type="ORF">FYJ80_10455</name>
</gene>
<feature type="domain" description="HTH gntR-type" evidence="6">
    <location>
        <begin position="11"/>
        <end position="79"/>
    </location>
</feature>
<keyword evidence="4" id="KW-0238">DNA-binding</keyword>